<gene>
    <name evidence="2" type="ORF">DFH07DRAFT_773095</name>
</gene>
<feature type="compositionally biased region" description="Polar residues" evidence="1">
    <location>
        <begin position="1"/>
        <end position="11"/>
    </location>
</feature>
<feature type="compositionally biased region" description="Basic and acidic residues" evidence="1">
    <location>
        <begin position="904"/>
        <end position="916"/>
    </location>
</feature>
<accession>A0AAD7ND49</accession>
<dbReference type="InterPro" id="IPR021109">
    <property type="entry name" value="Peptidase_aspartic_dom_sf"/>
</dbReference>
<feature type="region of interest" description="Disordered" evidence="1">
    <location>
        <begin position="851"/>
        <end position="923"/>
    </location>
</feature>
<keyword evidence="3" id="KW-1185">Reference proteome</keyword>
<comment type="caution">
    <text evidence="2">The sequence shown here is derived from an EMBL/GenBank/DDBJ whole genome shotgun (WGS) entry which is preliminary data.</text>
</comment>
<evidence type="ECO:0000313" key="2">
    <source>
        <dbReference type="EMBL" id="KAJ7756892.1"/>
    </source>
</evidence>
<feature type="region of interest" description="Disordered" evidence="1">
    <location>
        <begin position="1"/>
        <end position="171"/>
    </location>
</feature>
<reference evidence="2" key="1">
    <citation type="submission" date="2023-03" db="EMBL/GenBank/DDBJ databases">
        <title>Massive genome expansion in bonnet fungi (Mycena s.s.) driven by repeated elements and novel gene families across ecological guilds.</title>
        <authorList>
            <consortium name="Lawrence Berkeley National Laboratory"/>
            <person name="Harder C.B."/>
            <person name="Miyauchi S."/>
            <person name="Viragh M."/>
            <person name="Kuo A."/>
            <person name="Thoen E."/>
            <person name="Andreopoulos B."/>
            <person name="Lu D."/>
            <person name="Skrede I."/>
            <person name="Drula E."/>
            <person name="Henrissat B."/>
            <person name="Morin E."/>
            <person name="Kohler A."/>
            <person name="Barry K."/>
            <person name="LaButti K."/>
            <person name="Morin E."/>
            <person name="Salamov A."/>
            <person name="Lipzen A."/>
            <person name="Mereny Z."/>
            <person name="Hegedus B."/>
            <person name="Baldrian P."/>
            <person name="Stursova M."/>
            <person name="Weitz H."/>
            <person name="Taylor A."/>
            <person name="Grigoriev I.V."/>
            <person name="Nagy L.G."/>
            <person name="Martin F."/>
            <person name="Kauserud H."/>
        </authorList>
    </citation>
    <scope>NUCLEOTIDE SEQUENCE</scope>
    <source>
        <strain evidence="2">CBHHK188m</strain>
    </source>
</reference>
<feature type="compositionally biased region" description="Polar residues" evidence="1">
    <location>
        <begin position="87"/>
        <end position="98"/>
    </location>
</feature>
<protein>
    <submittedName>
        <fullName evidence="2">Uncharacterized protein</fullName>
    </submittedName>
</protein>
<feature type="region of interest" description="Disordered" evidence="1">
    <location>
        <begin position="630"/>
        <end position="654"/>
    </location>
</feature>
<dbReference type="Proteomes" id="UP001215280">
    <property type="component" value="Unassembled WGS sequence"/>
</dbReference>
<feature type="compositionally biased region" description="Low complexity" evidence="1">
    <location>
        <begin position="19"/>
        <end position="31"/>
    </location>
</feature>
<feature type="compositionally biased region" description="Polar residues" evidence="1">
    <location>
        <begin position="41"/>
        <end position="54"/>
    </location>
</feature>
<dbReference type="EMBL" id="JARJLG010000060">
    <property type="protein sequence ID" value="KAJ7756892.1"/>
    <property type="molecule type" value="Genomic_DNA"/>
</dbReference>
<feature type="region of interest" description="Disordered" evidence="1">
    <location>
        <begin position="1015"/>
        <end position="1057"/>
    </location>
</feature>
<evidence type="ECO:0000313" key="3">
    <source>
        <dbReference type="Proteomes" id="UP001215280"/>
    </source>
</evidence>
<evidence type="ECO:0000256" key="1">
    <source>
        <dbReference type="SAM" id="MobiDB-lite"/>
    </source>
</evidence>
<sequence length="1315" mass="142558">MASGNNNQSNWRCPLVQNAAGTARTTRSTSSGRGGLSAGANQRTPNSNSSTPTAASRGRHINAAPSPTAPRMPALSTKASPRESRSPTRGTGVSTHTQDVPLPSAAPAAIAVGSSGDPSSERVHEESPLPSSLDHSMSTLTSSSSDERQELRSQDGSAGEEEEYTPLDNDSVTVALSRGEALKEYQPFFKGAGKVIDVLEGESLSESVRRMHGAWEPSDGKEYNPLLDYGAVDGILPGRTTEELDILRDVIIRYEQEHLNFVWTSLSDAIASISQHDPTQVVLLPVADPLTQERFFCLNLELLALVAHTIISGQQILDALTRFLGRKPSSSFVLDKNYEYLCLLEKSASKQNLRFAFSTLQLRLQRADVHIRNYLRRIKALLGAVHPLKDLYRLLARRDYGDRALAVDPEAYRIAIASLAEVEDTHPHPYKPRVEFKRPTDSPSPQTLLVPVSTAPAAAPGTYTGPLPGVRFVETPSMLGRPSAISALPGAGRIKDTWSVSQASAIGGPSVMRTANQWGGGQPPLGGVHSSNASQAIHQAPGAQAHITQAFGLPTSSSTMTIPAPIATSQGNFPSGDGPSPPSGTNTHTMGFPPLGGRGSGGGGNAGGGGGGGGGNRYLGMLGAIGGGGGGGGGSGDPGPMAAPGQNPGGAGTLSSISPFFLPGTDMETRLSDHMHIGVAQMAPSKFTGRALAWWNGLTPVVRGFYSAGWFYLLDAIRQQFLTAKWLNLQTQEFEEMRFRQKGHEKEQPVDFLQRRIKYHSFLFADANNGPAVVARILRTQPPEWSKELNEVTCTTLRDLQATAEHGCDSLIHSWSNAHKLDALLNSTPPAPSSNKYTFPRRCKVNVAVREHATTEESPEESGSGSESEPEDKTPRQVHAADSGGGRNARAGASSSRPPWPKGKTIDGYEFRRDDSVSSVRPPNGECYICTSPKHVAIDCPHRGRWLALRNANMINVEFDKEKEAVETREYLAMLAEYKATQGARSSYSSDPSKPSEIPKEVFVVDAQSTRAPAAHLDHGGFNRNRRRREFFESKKLGKKDKGKGPAEDSTPMLPRKQLRKTARVAELEKEKLKSGKEVLKARKVRQLPDGLGSLGARALHVKCRVGSLEAKEIRGRLDSGADITLMSEEFWESLPDRPKPREGIQMKLYHLTSQAKVLGYVKVPLFLMTKEDEVISFELEAYVVHNMHVDLLLSEDFQTTYEPGVQRWATGHCDIQQASMAKSMKRLLPGVWRKTYQRSKARQHREGKTKNPPVLAEQDVLIAAGSVHNVRITGAFEGRKEWLVETVVVSMEDESVLAAPTTLINRASLVHPSR</sequence>
<feature type="region of interest" description="Disordered" evidence="1">
    <location>
        <begin position="566"/>
        <end position="608"/>
    </location>
</feature>
<dbReference type="CDD" id="cd00303">
    <property type="entry name" value="retropepsin_like"/>
    <property type="match status" value="1"/>
</dbReference>
<feature type="compositionally biased region" description="Gly residues" evidence="1">
    <location>
        <begin position="594"/>
        <end position="608"/>
    </location>
</feature>
<proteinExistence type="predicted"/>
<name>A0AAD7ND49_9AGAR</name>
<dbReference type="Gene3D" id="2.40.70.10">
    <property type="entry name" value="Acid Proteases"/>
    <property type="match status" value="1"/>
</dbReference>
<feature type="compositionally biased region" description="Low complexity" evidence="1">
    <location>
        <begin position="888"/>
        <end position="897"/>
    </location>
</feature>
<feature type="compositionally biased region" description="Low complexity" evidence="1">
    <location>
        <begin position="131"/>
        <end position="144"/>
    </location>
</feature>
<organism evidence="2 3">
    <name type="scientific">Mycena maculata</name>
    <dbReference type="NCBI Taxonomy" id="230809"/>
    <lineage>
        <taxon>Eukaryota</taxon>
        <taxon>Fungi</taxon>
        <taxon>Dikarya</taxon>
        <taxon>Basidiomycota</taxon>
        <taxon>Agaricomycotina</taxon>
        <taxon>Agaricomycetes</taxon>
        <taxon>Agaricomycetidae</taxon>
        <taxon>Agaricales</taxon>
        <taxon>Marasmiineae</taxon>
        <taxon>Mycenaceae</taxon>
        <taxon>Mycena</taxon>
    </lineage>
</organism>